<gene>
    <name evidence="1" type="ORF">M6B38_386740</name>
</gene>
<proteinExistence type="predicted"/>
<evidence type="ECO:0000313" key="1">
    <source>
        <dbReference type="EMBL" id="KAJ6822573.1"/>
    </source>
</evidence>
<name>A0AAX6G2A6_IRIPA</name>
<protein>
    <submittedName>
        <fullName evidence="1">Uncharacterized protein</fullName>
    </submittedName>
</protein>
<evidence type="ECO:0000313" key="2">
    <source>
        <dbReference type="Proteomes" id="UP001140949"/>
    </source>
</evidence>
<organism evidence="1 2">
    <name type="scientific">Iris pallida</name>
    <name type="common">Sweet iris</name>
    <dbReference type="NCBI Taxonomy" id="29817"/>
    <lineage>
        <taxon>Eukaryota</taxon>
        <taxon>Viridiplantae</taxon>
        <taxon>Streptophyta</taxon>
        <taxon>Embryophyta</taxon>
        <taxon>Tracheophyta</taxon>
        <taxon>Spermatophyta</taxon>
        <taxon>Magnoliopsida</taxon>
        <taxon>Liliopsida</taxon>
        <taxon>Asparagales</taxon>
        <taxon>Iridaceae</taxon>
        <taxon>Iridoideae</taxon>
        <taxon>Irideae</taxon>
        <taxon>Iris</taxon>
    </lineage>
</organism>
<dbReference type="Proteomes" id="UP001140949">
    <property type="component" value="Unassembled WGS sequence"/>
</dbReference>
<reference evidence="1" key="1">
    <citation type="journal article" date="2023" name="GigaByte">
        <title>Genome assembly of the bearded iris, Iris pallida Lam.</title>
        <authorList>
            <person name="Bruccoleri R.E."/>
            <person name="Oakeley E.J."/>
            <person name="Faust A.M.E."/>
            <person name="Altorfer M."/>
            <person name="Dessus-Babus S."/>
            <person name="Burckhardt D."/>
            <person name="Oertli M."/>
            <person name="Naumann U."/>
            <person name="Petersen F."/>
            <person name="Wong J."/>
        </authorList>
    </citation>
    <scope>NUCLEOTIDE SEQUENCE</scope>
    <source>
        <strain evidence="1">GSM-AAB239-AS_SAM_17_03QT</strain>
    </source>
</reference>
<accession>A0AAX6G2A6</accession>
<reference evidence="1" key="2">
    <citation type="submission" date="2023-04" db="EMBL/GenBank/DDBJ databases">
        <authorList>
            <person name="Bruccoleri R.E."/>
            <person name="Oakeley E.J."/>
            <person name="Faust A.-M."/>
            <person name="Dessus-Babus S."/>
            <person name="Altorfer M."/>
            <person name="Burckhardt D."/>
            <person name="Oertli M."/>
            <person name="Naumann U."/>
            <person name="Petersen F."/>
            <person name="Wong J."/>
        </authorList>
    </citation>
    <scope>NUCLEOTIDE SEQUENCE</scope>
    <source>
        <strain evidence="1">GSM-AAB239-AS_SAM_17_03QT</strain>
        <tissue evidence="1">Leaf</tissue>
    </source>
</reference>
<dbReference type="EMBL" id="JANAVB010024000">
    <property type="protein sequence ID" value="KAJ6822573.1"/>
    <property type="molecule type" value="Genomic_DNA"/>
</dbReference>
<comment type="caution">
    <text evidence="1">The sequence shown here is derived from an EMBL/GenBank/DDBJ whole genome shotgun (WGS) entry which is preliminary data.</text>
</comment>
<sequence length="113" mass="11996">MVGMATTSPAVAARCSSSQQLVRGVSRRPLLDSLHRSERDSAMATTVRCFPSGDGDSDLLSTMVSGCLPGGASPSLQWFFHVDDGGASDDLHHSTAAATRRFTSDDWVQPSRV</sequence>
<keyword evidence="2" id="KW-1185">Reference proteome</keyword>
<dbReference type="AlphaFoldDB" id="A0AAX6G2A6"/>